<keyword evidence="4" id="KW-0472">Membrane</keyword>
<dbReference type="GO" id="GO:0000160">
    <property type="term" value="P:phosphorelay signal transduction system"/>
    <property type="evidence" value="ECO:0007669"/>
    <property type="project" value="UniProtKB-KW"/>
</dbReference>
<keyword evidence="1" id="KW-0808">Transferase</keyword>
<proteinExistence type="predicted"/>
<evidence type="ECO:0000256" key="3">
    <source>
        <dbReference type="ARBA" id="ARBA00023012"/>
    </source>
</evidence>
<evidence type="ECO:0000256" key="2">
    <source>
        <dbReference type="ARBA" id="ARBA00022777"/>
    </source>
</evidence>
<dbReference type="InterPro" id="IPR045975">
    <property type="entry name" value="DUF5931"/>
</dbReference>
<dbReference type="InterPro" id="IPR036890">
    <property type="entry name" value="HATPase_C_sf"/>
</dbReference>
<sequence>MTRSRLTAPRAWREAGAEAVEDRLFRALAVLRVVVLANAVALNLYRRDNFDHPTAGVLVVLGMAAWTGIAIWAFSSSARRVPLLLVLDLVIALAALASSPLVKGAGFSASVSGFWVIGALFAWAIHWRWIGGLVAATLVSATDLLIRESVTQANYANVFLIMIGGPIVGYMCGSLQRMAAERDHAERAAATAAERARLARAVHDGVLQVLSLVQRRGAEIGGEAAELGRLAGEQERDLRSLIHQQDSLAAPSRDEATDLASALERTATRRPPQASMSGPGAPVLMPAAAVEELVAVVRACLDNVARHVGPTAPAWVLLEDLGAEVVVTVRDEGPGIPDGRLDAAVTEGRLGVSESICGRIADLGGSAALHTGPSGTEWEVRVPR</sequence>
<accession>A0A927K7D6</accession>
<keyword evidence="4" id="KW-1133">Transmembrane helix</keyword>
<dbReference type="SUPFAM" id="SSF55874">
    <property type="entry name" value="ATPase domain of HSP90 chaperone/DNA topoisomerase II/histidine kinase"/>
    <property type="match status" value="1"/>
</dbReference>
<dbReference type="RefSeq" id="WP_192141400.1">
    <property type="nucleotide sequence ID" value="NZ_JACYXZ010000001.1"/>
</dbReference>
<dbReference type="AlphaFoldDB" id="A0A927K7D6"/>
<dbReference type="Pfam" id="PF19354">
    <property type="entry name" value="DUF5931"/>
    <property type="match status" value="1"/>
</dbReference>
<comment type="caution">
    <text evidence="7">The sequence shown here is derived from an EMBL/GenBank/DDBJ whole genome shotgun (WGS) entry which is preliminary data.</text>
</comment>
<feature type="transmembrane region" description="Helical" evidence="4">
    <location>
        <begin position="24"/>
        <end position="45"/>
    </location>
</feature>
<evidence type="ECO:0000256" key="1">
    <source>
        <dbReference type="ARBA" id="ARBA00022679"/>
    </source>
</evidence>
<dbReference type="Proteomes" id="UP000616839">
    <property type="component" value="Unassembled WGS sequence"/>
</dbReference>
<dbReference type="GO" id="GO:0016301">
    <property type="term" value="F:kinase activity"/>
    <property type="evidence" value="ECO:0007669"/>
    <property type="project" value="UniProtKB-KW"/>
</dbReference>
<dbReference type="InterPro" id="IPR050482">
    <property type="entry name" value="Sensor_HK_TwoCompSys"/>
</dbReference>
<dbReference type="Gene3D" id="3.30.565.10">
    <property type="entry name" value="Histidine kinase-like ATPase, C-terminal domain"/>
    <property type="match status" value="1"/>
</dbReference>
<dbReference type="InterPro" id="IPR003594">
    <property type="entry name" value="HATPase_dom"/>
</dbReference>
<protein>
    <submittedName>
        <fullName evidence="7">Histidine kinase</fullName>
    </submittedName>
</protein>
<evidence type="ECO:0000259" key="6">
    <source>
        <dbReference type="Pfam" id="PF19354"/>
    </source>
</evidence>
<gene>
    <name evidence="7" type="ORF">IE331_05995</name>
</gene>
<feature type="transmembrane region" description="Helical" evidence="4">
    <location>
        <begin position="114"/>
        <end position="141"/>
    </location>
</feature>
<evidence type="ECO:0000256" key="4">
    <source>
        <dbReference type="SAM" id="Phobius"/>
    </source>
</evidence>
<feature type="domain" description="DUF5931" evidence="6">
    <location>
        <begin position="18"/>
        <end position="172"/>
    </location>
</feature>
<keyword evidence="2 7" id="KW-0418">Kinase</keyword>
<organism evidence="7 8">
    <name type="scientific">Nocardioides donggukensis</name>
    <dbReference type="NCBI Taxonomy" id="2774019"/>
    <lineage>
        <taxon>Bacteria</taxon>
        <taxon>Bacillati</taxon>
        <taxon>Actinomycetota</taxon>
        <taxon>Actinomycetes</taxon>
        <taxon>Propionibacteriales</taxon>
        <taxon>Nocardioidaceae</taxon>
        <taxon>Nocardioides</taxon>
    </lineage>
</organism>
<feature type="transmembrane region" description="Helical" evidence="4">
    <location>
        <begin position="57"/>
        <end position="75"/>
    </location>
</feature>
<evidence type="ECO:0000313" key="7">
    <source>
        <dbReference type="EMBL" id="MBD8869171.1"/>
    </source>
</evidence>
<evidence type="ECO:0000259" key="5">
    <source>
        <dbReference type="Pfam" id="PF02518"/>
    </source>
</evidence>
<keyword evidence="3" id="KW-0902">Two-component regulatory system</keyword>
<dbReference type="PANTHER" id="PTHR24421">
    <property type="entry name" value="NITRATE/NITRITE SENSOR PROTEIN NARX-RELATED"/>
    <property type="match status" value="1"/>
</dbReference>
<keyword evidence="8" id="KW-1185">Reference proteome</keyword>
<reference evidence="7" key="1">
    <citation type="submission" date="2020-09" db="EMBL/GenBank/DDBJ databases">
        <title>Nocardioides sp. strain MJB4 16S ribosomal RNA gene Genome sequencing and assembly.</title>
        <authorList>
            <person name="Kim I."/>
        </authorList>
    </citation>
    <scope>NUCLEOTIDE SEQUENCE</scope>
    <source>
        <strain evidence="7">MJB4</strain>
    </source>
</reference>
<dbReference type="EMBL" id="JACYXZ010000001">
    <property type="protein sequence ID" value="MBD8869171.1"/>
    <property type="molecule type" value="Genomic_DNA"/>
</dbReference>
<feature type="transmembrane region" description="Helical" evidence="4">
    <location>
        <begin position="81"/>
        <end position="102"/>
    </location>
</feature>
<feature type="transmembrane region" description="Helical" evidence="4">
    <location>
        <begin position="153"/>
        <end position="172"/>
    </location>
</feature>
<feature type="domain" description="Histidine kinase/HSP90-like ATPase" evidence="5">
    <location>
        <begin position="291"/>
        <end position="383"/>
    </location>
</feature>
<dbReference type="NCBIfam" id="NF047322">
    <property type="entry name" value="HK_morpho_MacS"/>
    <property type="match status" value="1"/>
</dbReference>
<keyword evidence="4" id="KW-0812">Transmembrane</keyword>
<dbReference type="PANTHER" id="PTHR24421:SF61">
    <property type="entry name" value="OXYGEN SENSOR HISTIDINE KINASE NREB"/>
    <property type="match status" value="1"/>
</dbReference>
<evidence type="ECO:0000313" key="8">
    <source>
        <dbReference type="Proteomes" id="UP000616839"/>
    </source>
</evidence>
<name>A0A927K7D6_9ACTN</name>
<dbReference type="Pfam" id="PF02518">
    <property type="entry name" value="HATPase_c"/>
    <property type="match status" value="1"/>
</dbReference>